<comment type="caution">
    <text evidence="2">The sequence shown here is derived from an EMBL/GenBank/DDBJ whole genome shotgun (WGS) entry which is preliminary data.</text>
</comment>
<proteinExistence type="predicted"/>
<sequence>MTPGRCCRVVRAAMFAAVCVLLAATGHILMSGAAVPWWAMAAAFGGTAGAGWALAGRERGLLAVTGAAVGVQAALHAGFSLVQSAVHPAVSAGTSLTQQCAVYLTCGSGPAAGPSPSAAARVMAGPAAGPVFPAARHVTGGAEAHAHHAHHAAPMTDTAAAVPTASAPGGHDMLGMSPAGMLTAHLVAAVLAGLWLAYGERAVFRLLRSLAGRLRAPLRLLLATAPVPRRPRLRVRRARRVRAPRRLFLVHAITSRGPPTATAVL</sequence>
<keyword evidence="1" id="KW-0812">Transmembrane</keyword>
<dbReference type="EMBL" id="LFBV01000002">
    <property type="protein sequence ID" value="OKH94952.1"/>
    <property type="molecule type" value="Genomic_DNA"/>
</dbReference>
<dbReference type="Proteomes" id="UP000186455">
    <property type="component" value="Unassembled WGS sequence"/>
</dbReference>
<evidence type="ECO:0000313" key="3">
    <source>
        <dbReference type="Proteomes" id="UP000186455"/>
    </source>
</evidence>
<gene>
    <name evidence="2" type="ORF">AB852_12510</name>
</gene>
<organism evidence="2 3">
    <name type="scientific">Streptomyces uncialis</name>
    <dbReference type="NCBI Taxonomy" id="1048205"/>
    <lineage>
        <taxon>Bacteria</taxon>
        <taxon>Bacillati</taxon>
        <taxon>Actinomycetota</taxon>
        <taxon>Actinomycetes</taxon>
        <taxon>Kitasatosporales</taxon>
        <taxon>Streptomycetaceae</taxon>
        <taxon>Streptomyces</taxon>
    </lineage>
</organism>
<feature type="transmembrane region" description="Helical" evidence="1">
    <location>
        <begin position="35"/>
        <end position="54"/>
    </location>
</feature>
<feature type="transmembrane region" description="Helical" evidence="1">
    <location>
        <begin position="179"/>
        <end position="198"/>
    </location>
</feature>
<reference evidence="2 3" key="1">
    <citation type="submission" date="2015-06" db="EMBL/GenBank/DDBJ databases">
        <title>Cloning and characterization of the uncialamcin biosynthetic gene cluster.</title>
        <authorList>
            <person name="Yan X."/>
            <person name="Huang T."/>
            <person name="Ge H."/>
            <person name="Shen B."/>
        </authorList>
    </citation>
    <scope>NUCLEOTIDE SEQUENCE [LARGE SCALE GENOMIC DNA]</scope>
    <source>
        <strain evidence="2 3">DCA2648</strain>
    </source>
</reference>
<feature type="transmembrane region" description="Helical" evidence="1">
    <location>
        <begin position="61"/>
        <end position="82"/>
    </location>
</feature>
<name>A0A1Q4VAR4_9ACTN</name>
<feature type="transmembrane region" description="Helical" evidence="1">
    <location>
        <begin position="12"/>
        <end position="29"/>
    </location>
</feature>
<evidence type="ECO:0000313" key="2">
    <source>
        <dbReference type="EMBL" id="OKH94952.1"/>
    </source>
</evidence>
<dbReference type="AlphaFoldDB" id="A0A1Q4VAR4"/>
<dbReference type="STRING" id="1048205.AB852_12510"/>
<keyword evidence="1" id="KW-0472">Membrane</keyword>
<accession>A0A1Q4VAR4</accession>
<protein>
    <recommendedName>
        <fullName evidence="4">Integral membrane protein</fullName>
    </recommendedName>
</protein>
<evidence type="ECO:0000256" key="1">
    <source>
        <dbReference type="SAM" id="Phobius"/>
    </source>
</evidence>
<evidence type="ECO:0008006" key="4">
    <source>
        <dbReference type="Google" id="ProtNLM"/>
    </source>
</evidence>
<keyword evidence="1" id="KW-1133">Transmembrane helix</keyword>
<keyword evidence="3" id="KW-1185">Reference proteome</keyword>